<gene>
    <name evidence="10" type="ORF">GSONMT00036036001</name>
</gene>
<evidence type="ECO:0000256" key="7">
    <source>
        <dbReference type="ARBA" id="ARBA00023136"/>
    </source>
</evidence>
<keyword evidence="6" id="KW-1133">Transmembrane helix</keyword>
<evidence type="ECO:0000256" key="6">
    <source>
        <dbReference type="ARBA" id="ARBA00022989"/>
    </source>
</evidence>
<dbReference type="PANTHER" id="PTHR24025">
    <property type="entry name" value="DESMOGLEIN FAMILY MEMBER"/>
    <property type="match status" value="1"/>
</dbReference>
<feature type="domain" description="Cadherin" evidence="9">
    <location>
        <begin position="9"/>
        <end position="66"/>
    </location>
</feature>
<evidence type="ECO:0000256" key="5">
    <source>
        <dbReference type="ARBA" id="ARBA00022889"/>
    </source>
</evidence>
<dbReference type="Gene3D" id="2.60.40.60">
    <property type="entry name" value="Cadherins"/>
    <property type="match status" value="2"/>
</dbReference>
<dbReference type="Proteomes" id="UP000193380">
    <property type="component" value="Unassembled WGS sequence"/>
</dbReference>
<keyword evidence="3" id="KW-0677">Repeat</keyword>
<evidence type="ECO:0000256" key="3">
    <source>
        <dbReference type="ARBA" id="ARBA00022737"/>
    </source>
</evidence>
<keyword evidence="7" id="KW-0472">Membrane</keyword>
<reference evidence="10" key="2">
    <citation type="submission" date="2014-03" db="EMBL/GenBank/DDBJ databases">
        <authorList>
            <person name="Genoscope - CEA"/>
        </authorList>
    </citation>
    <scope>NUCLEOTIDE SEQUENCE</scope>
</reference>
<dbReference type="PROSITE" id="PS00232">
    <property type="entry name" value="CADHERIN_1"/>
    <property type="match status" value="1"/>
</dbReference>
<dbReference type="AlphaFoldDB" id="A0A060ZPR8"/>
<dbReference type="PROSITE" id="PS50268">
    <property type="entry name" value="CADHERIN_2"/>
    <property type="match status" value="1"/>
</dbReference>
<evidence type="ECO:0000256" key="8">
    <source>
        <dbReference type="PROSITE-ProRule" id="PRU00043"/>
    </source>
</evidence>
<evidence type="ECO:0000256" key="1">
    <source>
        <dbReference type="ARBA" id="ARBA00004370"/>
    </source>
</evidence>
<dbReference type="GO" id="GO:0005911">
    <property type="term" value="C:cell-cell junction"/>
    <property type="evidence" value="ECO:0007669"/>
    <property type="project" value="TreeGrafter"/>
</dbReference>
<evidence type="ECO:0000256" key="4">
    <source>
        <dbReference type="ARBA" id="ARBA00022837"/>
    </source>
</evidence>
<organism evidence="10 11">
    <name type="scientific">Oncorhynchus mykiss</name>
    <name type="common">Rainbow trout</name>
    <name type="synonym">Salmo gairdneri</name>
    <dbReference type="NCBI Taxonomy" id="8022"/>
    <lineage>
        <taxon>Eukaryota</taxon>
        <taxon>Metazoa</taxon>
        <taxon>Chordata</taxon>
        <taxon>Craniata</taxon>
        <taxon>Vertebrata</taxon>
        <taxon>Euteleostomi</taxon>
        <taxon>Actinopterygii</taxon>
        <taxon>Neopterygii</taxon>
        <taxon>Teleostei</taxon>
        <taxon>Protacanthopterygii</taxon>
        <taxon>Salmoniformes</taxon>
        <taxon>Salmonidae</taxon>
        <taxon>Salmoninae</taxon>
        <taxon>Oncorhynchus</taxon>
    </lineage>
</organism>
<dbReference type="STRING" id="8022.A0A060ZPR8"/>
<dbReference type="PRINTS" id="PR00205">
    <property type="entry name" value="CADHERIN"/>
</dbReference>
<keyword evidence="5" id="KW-0130">Cell adhesion</keyword>
<dbReference type="PANTHER" id="PTHR24025:SF31">
    <property type="entry name" value="NEURAL-CADHERIN"/>
    <property type="match status" value="1"/>
</dbReference>
<dbReference type="GO" id="GO:0005509">
    <property type="term" value="F:calcium ion binding"/>
    <property type="evidence" value="ECO:0007669"/>
    <property type="project" value="UniProtKB-UniRule"/>
</dbReference>
<keyword evidence="2" id="KW-0812">Transmembrane</keyword>
<comment type="subcellular location">
    <subcellularLocation>
        <location evidence="1">Membrane</location>
    </subcellularLocation>
</comment>
<dbReference type="InterPro" id="IPR015919">
    <property type="entry name" value="Cadherin-like_sf"/>
</dbReference>
<dbReference type="GO" id="GO:0009653">
    <property type="term" value="P:anatomical structure morphogenesis"/>
    <property type="evidence" value="ECO:0007669"/>
    <property type="project" value="UniProtKB-ARBA"/>
</dbReference>
<evidence type="ECO:0000313" key="10">
    <source>
        <dbReference type="EMBL" id="CDR08120.1"/>
    </source>
</evidence>
<proteinExistence type="predicted"/>
<dbReference type="GO" id="GO:0005886">
    <property type="term" value="C:plasma membrane"/>
    <property type="evidence" value="ECO:0007669"/>
    <property type="project" value="InterPro"/>
</dbReference>
<evidence type="ECO:0000256" key="2">
    <source>
        <dbReference type="ARBA" id="ARBA00022692"/>
    </source>
</evidence>
<dbReference type="InterPro" id="IPR020894">
    <property type="entry name" value="Cadherin_CS"/>
</dbReference>
<dbReference type="SUPFAM" id="SSF49313">
    <property type="entry name" value="Cadherin-like"/>
    <property type="match status" value="2"/>
</dbReference>
<name>A0A060ZPR8_ONCMY</name>
<dbReference type="InterPro" id="IPR002126">
    <property type="entry name" value="Cadherin-like_dom"/>
</dbReference>
<dbReference type="EMBL" id="FR969648">
    <property type="protein sequence ID" value="CDR08120.1"/>
    <property type="molecule type" value="Genomic_DNA"/>
</dbReference>
<dbReference type="CDD" id="cd11304">
    <property type="entry name" value="Cadherin_repeat"/>
    <property type="match status" value="2"/>
</dbReference>
<evidence type="ECO:0000259" key="9">
    <source>
        <dbReference type="PROSITE" id="PS50268"/>
    </source>
</evidence>
<dbReference type="PaxDb" id="8022-A0A060ZPR8"/>
<sequence length="120" mass="13265">MITGPKASYFNCDADTGTVTIRTPLERDDDDKGVFSINIVVSDADYTVSKDIQIIIIDANDNQPIFENTPYNVNVEENTALDTVLFQAYAKDVDAGLAAVVKYHIDEVSFAFGQKADFLY</sequence>
<dbReference type="InterPro" id="IPR050971">
    <property type="entry name" value="Cadherin-domain_protein"/>
</dbReference>
<evidence type="ECO:0000313" key="11">
    <source>
        <dbReference type="Proteomes" id="UP000193380"/>
    </source>
</evidence>
<protein>
    <recommendedName>
        <fullName evidence="9">Cadherin domain-containing protein</fullName>
    </recommendedName>
</protein>
<keyword evidence="4 8" id="KW-0106">Calcium</keyword>
<dbReference type="GO" id="GO:0007156">
    <property type="term" value="P:homophilic cell adhesion via plasma membrane adhesion molecules"/>
    <property type="evidence" value="ECO:0007669"/>
    <property type="project" value="InterPro"/>
</dbReference>
<reference evidence="10" key="1">
    <citation type="journal article" date="2014" name="Nat. Commun.">
        <title>The rainbow trout genome provides novel insights into evolution after whole-genome duplication in vertebrates.</title>
        <authorList>
            <person name="Berthelot C."/>
            <person name="Brunet F."/>
            <person name="Chalopin D."/>
            <person name="Juanchich A."/>
            <person name="Bernard M."/>
            <person name="Noel B."/>
            <person name="Bento P."/>
            <person name="Da Silva C."/>
            <person name="Labadie K."/>
            <person name="Alberti A."/>
            <person name="Aury J.M."/>
            <person name="Louis A."/>
            <person name="Dehais P."/>
            <person name="Bardou P."/>
            <person name="Montfort J."/>
            <person name="Klopp C."/>
            <person name="Cabau C."/>
            <person name="Gaspin C."/>
            <person name="Thorgaard G.H."/>
            <person name="Boussaha M."/>
            <person name="Quillet E."/>
            <person name="Guyomard R."/>
            <person name="Galiana D."/>
            <person name="Bobe J."/>
            <person name="Volff J.N."/>
            <person name="Genet C."/>
            <person name="Wincker P."/>
            <person name="Jaillon O."/>
            <person name="Roest Crollius H."/>
            <person name="Guiguen Y."/>
        </authorList>
    </citation>
    <scope>NUCLEOTIDE SEQUENCE [LARGE SCALE GENOMIC DNA]</scope>
</reference>
<accession>A0A060ZPR8</accession>